<evidence type="ECO:0000313" key="3">
    <source>
        <dbReference type="Proteomes" id="UP001652628"/>
    </source>
</evidence>
<sequence length="595" mass="67310">MLCILFQYAFLMGLSLILYFEWFDNTGLQWYHISKTENIFNSTTNSEDFTYNFVDIILIMLIVAFISLLLCLLIELCFPGRYGISKCRRSKPDNRTNQHETPAVVQANMLRKLQRRKAPLRNFTMNMYDDQITVILGLSDSGKSAVINSITGSSPPESGWIKVDNKNIIKTNSSRTFLGLSPQHNALYDSLTVKQHVDFYSSLRNSPRKYRSNSMNNYLKALDLLIVRNVKSRNLLQADKKKLSVACAFCGNPRILVLDEPSEGLEPCDRRLLWDLLQSEKRCRTIIVATYQIEEADVLADRVAILCDGQLIFNGTSVFLKNSYGSGYQLVCSQGEICPEPQITSLVTKYIPDSCASCDKPCEIAYNIPQSSCCGIVPLLKELELSEKCVDMESIQIGTTPVIDKFVNATSAGCNLNKCSNFCNLPEPDECLLKGQKLCWNQWKAMILKKFYHIKHSPLLFLGPPLLLLLTFAALLAYFYKSPELPKHHYAENKNMAPESARKLDLDSYGEDCSYAFVESESSQHPLVPLLKNKIQGCSADEVSQNDLDKNQDLLNDKYVFALKMDKCEYKIFYSRKYLHSEAVAAALMGYLANG</sequence>
<dbReference type="InterPro" id="IPR027417">
    <property type="entry name" value="P-loop_NTPase"/>
</dbReference>
<dbReference type="Pfam" id="PF00005">
    <property type="entry name" value="ABC_tran"/>
    <property type="match status" value="1"/>
</dbReference>
<gene>
    <name evidence="4" type="primary">LOC139353265</name>
</gene>
<feature type="domain" description="ABC transporter" evidence="2">
    <location>
        <begin position="105"/>
        <end position="333"/>
    </location>
</feature>
<keyword evidence="1" id="KW-1133">Transmembrane helix</keyword>
<dbReference type="PANTHER" id="PTHR19229:SF250">
    <property type="entry name" value="ABC TRANSPORTER DOMAIN-CONTAINING PROTEIN-RELATED"/>
    <property type="match status" value="1"/>
</dbReference>
<dbReference type="Gene3D" id="3.40.50.300">
    <property type="entry name" value="P-loop containing nucleotide triphosphate hydrolases"/>
    <property type="match status" value="1"/>
</dbReference>
<organism evidence="3 4">
    <name type="scientific">Drosophila suzukii</name>
    <name type="common">Spotted-wing drosophila fruit fly</name>
    <dbReference type="NCBI Taxonomy" id="28584"/>
    <lineage>
        <taxon>Eukaryota</taxon>
        <taxon>Metazoa</taxon>
        <taxon>Ecdysozoa</taxon>
        <taxon>Arthropoda</taxon>
        <taxon>Hexapoda</taxon>
        <taxon>Insecta</taxon>
        <taxon>Pterygota</taxon>
        <taxon>Neoptera</taxon>
        <taxon>Endopterygota</taxon>
        <taxon>Diptera</taxon>
        <taxon>Brachycera</taxon>
        <taxon>Muscomorpha</taxon>
        <taxon>Ephydroidea</taxon>
        <taxon>Drosophilidae</taxon>
        <taxon>Drosophila</taxon>
        <taxon>Sophophora</taxon>
    </lineage>
</organism>
<dbReference type="PROSITE" id="PS50893">
    <property type="entry name" value="ABC_TRANSPORTER_2"/>
    <property type="match status" value="1"/>
</dbReference>
<dbReference type="SUPFAM" id="SSF52540">
    <property type="entry name" value="P-loop containing nucleoside triphosphate hydrolases"/>
    <property type="match status" value="1"/>
</dbReference>
<name>A0ABM4TSV7_DROSZ</name>
<feature type="transmembrane region" description="Helical" evidence="1">
    <location>
        <begin position="56"/>
        <end position="78"/>
    </location>
</feature>
<accession>A0ABM4TSV7</accession>
<dbReference type="RefSeq" id="XP_070853038.1">
    <property type="nucleotide sequence ID" value="XM_070996937.1"/>
</dbReference>
<keyword evidence="1" id="KW-0472">Membrane</keyword>
<dbReference type="Proteomes" id="UP001652628">
    <property type="component" value="Chromosome 3"/>
</dbReference>
<feature type="transmembrane region" description="Helical" evidence="1">
    <location>
        <begin position="5"/>
        <end position="22"/>
    </location>
</feature>
<dbReference type="PANTHER" id="PTHR19229">
    <property type="entry name" value="ATP-BINDING CASSETTE TRANSPORTER SUBFAMILY A ABCA"/>
    <property type="match status" value="1"/>
</dbReference>
<reference evidence="4" key="1">
    <citation type="submission" date="2025-08" db="UniProtKB">
        <authorList>
            <consortium name="RefSeq"/>
        </authorList>
    </citation>
    <scope>IDENTIFICATION</scope>
</reference>
<evidence type="ECO:0000259" key="2">
    <source>
        <dbReference type="PROSITE" id="PS50893"/>
    </source>
</evidence>
<dbReference type="InterPro" id="IPR026082">
    <property type="entry name" value="ABCA"/>
</dbReference>
<feature type="transmembrane region" description="Helical" evidence="1">
    <location>
        <begin position="459"/>
        <end position="480"/>
    </location>
</feature>
<dbReference type="InterPro" id="IPR003439">
    <property type="entry name" value="ABC_transporter-like_ATP-bd"/>
</dbReference>
<keyword evidence="3" id="KW-1185">Reference proteome</keyword>
<proteinExistence type="predicted"/>
<evidence type="ECO:0000313" key="4">
    <source>
        <dbReference type="RefSeq" id="XP_070853038.1"/>
    </source>
</evidence>
<keyword evidence="1" id="KW-0812">Transmembrane</keyword>
<evidence type="ECO:0000256" key="1">
    <source>
        <dbReference type="SAM" id="Phobius"/>
    </source>
</evidence>
<protein>
    <submittedName>
        <fullName evidence="4">Phospholipid-transporting ATPase ABCA3-like</fullName>
    </submittedName>
</protein>
<dbReference type="GeneID" id="139353265"/>